<keyword evidence="2" id="KW-1185">Reference proteome</keyword>
<name>A0A9Q4C4S1_9EURY</name>
<proteinExistence type="predicted"/>
<reference evidence="1" key="1">
    <citation type="submission" date="2022-09" db="EMBL/GenBank/DDBJ databases">
        <title>Haloadaptaus new haloarchaeum isolated from saline soil.</title>
        <authorList>
            <person name="Duran-Viseras A."/>
            <person name="Sanchez-Porro C."/>
            <person name="Ventosa A."/>
        </authorList>
    </citation>
    <scope>NUCLEOTIDE SEQUENCE</scope>
    <source>
        <strain evidence="1">F3-133</strain>
    </source>
</reference>
<dbReference type="InterPro" id="IPR036390">
    <property type="entry name" value="WH_DNA-bd_sf"/>
</dbReference>
<dbReference type="AlphaFoldDB" id="A0A9Q4C4S1"/>
<sequence>MNENETESETETTLHVKYMEPDEALEQPLEGIRSMKEGDEADDTPMVVVTTKDDLTRVTRDTTIDLINAIAEHEPESIRETARLVDRSPIDVKKNLDELERIGLIRLEEEGGAKRPVVWYDTLDLEVPVPA</sequence>
<dbReference type="Pfam" id="PF25212">
    <property type="entry name" value="HVO_A0114"/>
    <property type="match status" value="1"/>
</dbReference>
<comment type="caution">
    <text evidence="1">The sequence shown here is derived from an EMBL/GenBank/DDBJ whole genome shotgun (WGS) entry which is preliminary data.</text>
</comment>
<dbReference type="SUPFAM" id="SSF46785">
    <property type="entry name" value="Winged helix' DNA-binding domain"/>
    <property type="match status" value="1"/>
</dbReference>
<dbReference type="RefSeq" id="WP_266086971.1">
    <property type="nucleotide sequence ID" value="NZ_RKLV01000005.1"/>
</dbReference>
<accession>A0A9Q4C4S1</accession>
<evidence type="ECO:0000313" key="2">
    <source>
        <dbReference type="Proteomes" id="UP001149411"/>
    </source>
</evidence>
<dbReference type="EMBL" id="RKLV01000005">
    <property type="protein sequence ID" value="MCX2819047.1"/>
    <property type="molecule type" value="Genomic_DNA"/>
</dbReference>
<protein>
    <submittedName>
        <fullName evidence="1">Transcriptional regulator</fullName>
    </submittedName>
</protein>
<gene>
    <name evidence="1" type="ORF">EGH25_06745</name>
</gene>
<evidence type="ECO:0000313" key="1">
    <source>
        <dbReference type="EMBL" id="MCX2819047.1"/>
    </source>
</evidence>
<dbReference type="Proteomes" id="UP001149411">
    <property type="component" value="Unassembled WGS sequence"/>
</dbReference>
<organism evidence="1 2">
    <name type="scientific">Halorutilus salinus</name>
    <dbReference type="NCBI Taxonomy" id="2487751"/>
    <lineage>
        <taxon>Archaea</taxon>
        <taxon>Methanobacteriati</taxon>
        <taxon>Methanobacteriota</taxon>
        <taxon>Stenosarchaea group</taxon>
        <taxon>Halobacteria</taxon>
        <taxon>Halorutilales</taxon>
        <taxon>Halorutilaceae</taxon>
        <taxon>Halorutilus</taxon>
    </lineage>
</organism>